<comment type="subcellular location">
    <subcellularLocation>
        <location evidence="1">Nucleus</location>
        <location evidence="1">Nucleolus</location>
    </subcellularLocation>
</comment>
<keyword evidence="8" id="KW-0539">Nucleus</keyword>
<dbReference type="SMART" id="SM00487">
    <property type="entry name" value="DEXDc"/>
    <property type="match status" value="1"/>
</dbReference>
<feature type="short sequence motif" description="Q motif" evidence="11">
    <location>
        <begin position="185"/>
        <end position="213"/>
    </location>
</feature>
<dbReference type="Gene3D" id="3.40.50.300">
    <property type="entry name" value="P-loop containing nucleotide triphosphate hydrolases"/>
    <property type="match status" value="1"/>
</dbReference>
<dbReference type="GO" id="GO:0016787">
    <property type="term" value="F:hydrolase activity"/>
    <property type="evidence" value="ECO:0007669"/>
    <property type="project" value="UniProtKB-KW"/>
</dbReference>
<dbReference type="PROSITE" id="PS51195">
    <property type="entry name" value="Q_MOTIF"/>
    <property type="match status" value="1"/>
</dbReference>
<evidence type="ECO:0000313" key="16">
    <source>
        <dbReference type="EMBL" id="TKC35823.1"/>
    </source>
</evidence>
<evidence type="ECO:0000256" key="10">
    <source>
        <dbReference type="ARBA" id="ARBA00047984"/>
    </source>
</evidence>
<feature type="compositionally biased region" description="Acidic residues" evidence="13">
    <location>
        <begin position="12"/>
        <end position="32"/>
    </location>
</feature>
<reference evidence="17" key="1">
    <citation type="journal article" date="2019" name="IScience">
        <title>Narwhal Genome Reveals Long-Term Low Genetic Diversity despite Current Large Abundance Size.</title>
        <authorList>
            <person name="Westbury M.V."/>
            <person name="Petersen B."/>
            <person name="Garde E."/>
            <person name="Heide-Jorgensen M.P."/>
            <person name="Lorenzen E.D."/>
        </authorList>
    </citation>
    <scope>NUCLEOTIDE SEQUENCE [LARGE SCALE GENOMIC DNA]</scope>
</reference>
<feature type="domain" description="Helicase ATP-binding" evidence="14">
    <location>
        <begin position="216"/>
        <end position="350"/>
    </location>
</feature>
<dbReference type="EMBL" id="RWIC01001429">
    <property type="protein sequence ID" value="TKC35823.1"/>
    <property type="molecule type" value="Genomic_DNA"/>
</dbReference>
<evidence type="ECO:0000259" key="15">
    <source>
        <dbReference type="PROSITE" id="PS51195"/>
    </source>
</evidence>
<comment type="caution">
    <text evidence="16">The sequence shown here is derived from an EMBL/GenBank/DDBJ whole genome shotgun (WGS) entry which is preliminary data.</text>
</comment>
<evidence type="ECO:0000256" key="11">
    <source>
        <dbReference type="PROSITE-ProRule" id="PRU00552"/>
    </source>
</evidence>
<dbReference type="GO" id="GO:0006364">
    <property type="term" value="P:rRNA processing"/>
    <property type="evidence" value="ECO:0007669"/>
    <property type="project" value="UniProtKB-ARBA"/>
</dbReference>
<keyword evidence="7 12" id="KW-0067">ATP-binding</keyword>
<dbReference type="AlphaFoldDB" id="A0A4U1EIA6"/>
<dbReference type="GO" id="GO:0005829">
    <property type="term" value="C:cytosol"/>
    <property type="evidence" value="ECO:0007669"/>
    <property type="project" value="TreeGrafter"/>
</dbReference>
<feature type="domain" description="DEAD-box RNA helicase Q" evidence="15">
    <location>
        <begin position="185"/>
        <end position="213"/>
    </location>
</feature>
<gene>
    <name evidence="16" type="ORF">EI555_003259</name>
</gene>
<proteinExistence type="inferred from homology"/>
<dbReference type="Pfam" id="PF00270">
    <property type="entry name" value="DEAD"/>
    <property type="match status" value="1"/>
</dbReference>
<evidence type="ECO:0000256" key="5">
    <source>
        <dbReference type="ARBA" id="ARBA00022801"/>
    </source>
</evidence>
<dbReference type="PROSITE" id="PS51192">
    <property type="entry name" value="HELICASE_ATP_BIND_1"/>
    <property type="match status" value="1"/>
</dbReference>
<dbReference type="InterPro" id="IPR050079">
    <property type="entry name" value="DEAD_box_RNA_helicase"/>
</dbReference>
<feature type="compositionally biased region" description="Basic and acidic residues" evidence="13">
    <location>
        <begin position="98"/>
        <end position="119"/>
    </location>
</feature>
<dbReference type="InterPro" id="IPR011545">
    <property type="entry name" value="DEAD/DEAH_box_helicase_dom"/>
</dbReference>
<dbReference type="PANTHER" id="PTHR47959:SF22">
    <property type="entry name" value="RNA HELICASE"/>
    <property type="match status" value="1"/>
</dbReference>
<evidence type="ECO:0000256" key="12">
    <source>
        <dbReference type="RuleBase" id="RU000492"/>
    </source>
</evidence>
<dbReference type="GO" id="GO:0003676">
    <property type="term" value="F:nucleic acid binding"/>
    <property type="evidence" value="ECO:0007669"/>
    <property type="project" value="InterPro"/>
</dbReference>
<evidence type="ECO:0000256" key="4">
    <source>
        <dbReference type="ARBA" id="ARBA00022741"/>
    </source>
</evidence>
<protein>
    <recommendedName>
        <fullName evidence="2">RNA helicase</fullName>
        <ecNumber evidence="2">3.6.4.13</ecNumber>
    </recommendedName>
</protein>
<dbReference type="FunFam" id="3.40.50.300:FF:000842">
    <property type="entry name" value="ATP-dependent RNA helicase DRS1"/>
    <property type="match status" value="1"/>
</dbReference>
<evidence type="ECO:0000256" key="3">
    <source>
        <dbReference type="ARBA" id="ARBA00022517"/>
    </source>
</evidence>
<evidence type="ECO:0000256" key="6">
    <source>
        <dbReference type="ARBA" id="ARBA00022806"/>
    </source>
</evidence>
<dbReference type="InterPro" id="IPR014001">
    <property type="entry name" value="Helicase_ATP-bd"/>
</dbReference>
<keyword evidence="3" id="KW-0690">Ribosome biogenesis</keyword>
<dbReference type="CDD" id="cd17947">
    <property type="entry name" value="DEADc_DDX27"/>
    <property type="match status" value="1"/>
</dbReference>
<keyword evidence="5 12" id="KW-0378">Hydrolase</keyword>
<evidence type="ECO:0000313" key="17">
    <source>
        <dbReference type="Proteomes" id="UP000308365"/>
    </source>
</evidence>
<comment type="catalytic activity">
    <reaction evidence="10">
        <text>ATP + H2O = ADP + phosphate + H(+)</text>
        <dbReference type="Rhea" id="RHEA:13065"/>
        <dbReference type="ChEBI" id="CHEBI:15377"/>
        <dbReference type="ChEBI" id="CHEBI:15378"/>
        <dbReference type="ChEBI" id="CHEBI:30616"/>
        <dbReference type="ChEBI" id="CHEBI:43474"/>
        <dbReference type="ChEBI" id="CHEBI:456216"/>
        <dbReference type="EC" id="3.6.4.13"/>
    </reaction>
</comment>
<dbReference type="GO" id="GO:0005730">
    <property type="term" value="C:nucleolus"/>
    <property type="evidence" value="ECO:0007669"/>
    <property type="project" value="UniProtKB-SubCell"/>
</dbReference>
<dbReference type="InterPro" id="IPR000629">
    <property type="entry name" value="RNA-helicase_DEAD-box_CS"/>
</dbReference>
<comment type="similarity">
    <text evidence="9">Belongs to the DEAD box helicase family. DDX27/DRS1 subfamily.</text>
</comment>
<feature type="region of interest" description="Disordered" evidence="13">
    <location>
        <begin position="79"/>
        <end position="156"/>
    </location>
</feature>
<name>A0A4U1EIA6_MONMO</name>
<dbReference type="PROSITE" id="PS00039">
    <property type="entry name" value="DEAD_ATP_HELICASE"/>
    <property type="match status" value="1"/>
</dbReference>
<dbReference type="Proteomes" id="UP000308365">
    <property type="component" value="Unassembled WGS sequence"/>
</dbReference>
<evidence type="ECO:0000256" key="2">
    <source>
        <dbReference type="ARBA" id="ARBA00012552"/>
    </source>
</evidence>
<feature type="region of interest" description="Disordered" evidence="13">
    <location>
        <begin position="1"/>
        <end position="54"/>
    </location>
</feature>
<dbReference type="PANTHER" id="PTHR47959">
    <property type="entry name" value="ATP-DEPENDENT RNA HELICASE RHLE-RELATED"/>
    <property type="match status" value="1"/>
</dbReference>
<dbReference type="GO" id="GO:0003724">
    <property type="term" value="F:RNA helicase activity"/>
    <property type="evidence" value="ECO:0007669"/>
    <property type="project" value="UniProtKB-EC"/>
</dbReference>
<dbReference type="InterPro" id="IPR027417">
    <property type="entry name" value="P-loop_NTPase"/>
</dbReference>
<dbReference type="EC" id="3.6.4.13" evidence="2"/>
<evidence type="ECO:0000256" key="13">
    <source>
        <dbReference type="SAM" id="MobiDB-lite"/>
    </source>
</evidence>
<sequence length="381" mass="41889">MLAELGLIGTIGEDDEVPVEPETDSEDQEEEGPTVLGRKQKALQKNRSADFNPDFVFTEKEGMYDGSWAMADVISQLKKKRAATTLDEKIEKARKKRKTEDKEAKSGKLEKEKEAKEGSEPEEQEDFEGKDEEATKDEESETDYSSADENVLTKADTLKVKEQQKKKGQEAGGFFEDASQYDENLSFQDMNLSHLLLKAITAMGFKDPTPIQKACIPVGVLGKDICACAATGTGKTAAFALPVLERLIYKPHQAPVTRVLVLVPTRELGIQVHSVTKQLAQFCSITTCLAVGGVDVKSQEAALRAAPDILIATPGRLIDHLHNCPSFHLSSIEVLILDEADRVIGLSNILIRIDFKYCLIDSLTFDILAIIAVCTMSRDAL</sequence>
<evidence type="ECO:0000256" key="1">
    <source>
        <dbReference type="ARBA" id="ARBA00004604"/>
    </source>
</evidence>
<organism evidence="16 17">
    <name type="scientific">Monodon monoceros</name>
    <name type="common">Narwhal</name>
    <name type="synonym">Ceratodon monodon</name>
    <dbReference type="NCBI Taxonomy" id="40151"/>
    <lineage>
        <taxon>Eukaryota</taxon>
        <taxon>Metazoa</taxon>
        <taxon>Chordata</taxon>
        <taxon>Craniata</taxon>
        <taxon>Vertebrata</taxon>
        <taxon>Euteleostomi</taxon>
        <taxon>Mammalia</taxon>
        <taxon>Eutheria</taxon>
        <taxon>Laurasiatheria</taxon>
        <taxon>Artiodactyla</taxon>
        <taxon>Whippomorpha</taxon>
        <taxon>Cetacea</taxon>
        <taxon>Odontoceti</taxon>
        <taxon>Monodontidae</taxon>
        <taxon>Monodon</taxon>
    </lineage>
</organism>
<accession>A0A4U1EIA6</accession>
<feature type="compositionally biased region" description="Acidic residues" evidence="13">
    <location>
        <begin position="120"/>
        <end position="142"/>
    </location>
</feature>
<evidence type="ECO:0000256" key="7">
    <source>
        <dbReference type="ARBA" id="ARBA00022840"/>
    </source>
</evidence>
<evidence type="ECO:0000256" key="8">
    <source>
        <dbReference type="ARBA" id="ARBA00023242"/>
    </source>
</evidence>
<keyword evidence="4 12" id="KW-0547">Nucleotide-binding</keyword>
<dbReference type="GO" id="GO:0005524">
    <property type="term" value="F:ATP binding"/>
    <property type="evidence" value="ECO:0007669"/>
    <property type="project" value="UniProtKB-KW"/>
</dbReference>
<evidence type="ECO:0000256" key="9">
    <source>
        <dbReference type="ARBA" id="ARBA00043999"/>
    </source>
</evidence>
<dbReference type="InterPro" id="IPR014014">
    <property type="entry name" value="RNA_helicase_DEAD_Q_motif"/>
</dbReference>
<keyword evidence="6 12" id="KW-0347">Helicase</keyword>
<evidence type="ECO:0000259" key="14">
    <source>
        <dbReference type="PROSITE" id="PS51192"/>
    </source>
</evidence>
<dbReference type="SUPFAM" id="SSF52540">
    <property type="entry name" value="P-loop containing nucleoside triphosphate hydrolases"/>
    <property type="match status" value="1"/>
</dbReference>